<proteinExistence type="predicted"/>
<evidence type="ECO:0008006" key="4">
    <source>
        <dbReference type="Google" id="ProtNLM"/>
    </source>
</evidence>
<evidence type="ECO:0000313" key="2">
    <source>
        <dbReference type="EMBL" id="MBV7276509.1"/>
    </source>
</evidence>
<comment type="caution">
    <text evidence="2">The sequence shown here is derived from an EMBL/GenBank/DDBJ whole genome shotgun (WGS) entry which is preliminary data.</text>
</comment>
<gene>
    <name evidence="2" type="ORF">I6U48_26910</name>
</gene>
<reference evidence="2" key="1">
    <citation type="submission" date="2020-12" db="EMBL/GenBank/DDBJ databases">
        <title>Clostridium thailandense sp. nov., a novel acetogenic bacterium isolated from peat land soil in Thailand.</title>
        <authorList>
            <person name="Chaikitkaew S."/>
            <person name="Birkeland N.K."/>
        </authorList>
    </citation>
    <scope>NUCLEOTIDE SEQUENCE</scope>
    <source>
        <strain evidence="2">PL3</strain>
    </source>
</reference>
<protein>
    <recommendedName>
        <fullName evidence="4">Transporter</fullName>
    </recommendedName>
</protein>
<evidence type="ECO:0000313" key="3">
    <source>
        <dbReference type="Proteomes" id="UP000694308"/>
    </source>
</evidence>
<dbReference type="AlphaFoldDB" id="A0A949U4X7"/>
<sequence>MSLFRQEFPGAPPPFGGPGGPSASQPPSSPPPSFAPSKSQAQVNNAKGFGATPYAVDPGAIRPCTFRFVYIWPRRGNGFWAWLTFVGRNSASGFRWNGRRWVYFGIDLRQIDSFVCY</sequence>
<feature type="region of interest" description="Disordered" evidence="1">
    <location>
        <begin position="1"/>
        <end position="42"/>
    </location>
</feature>
<dbReference type="EMBL" id="JAEEGC010000181">
    <property type="protein sequence ID" value="MBV7276509.1"/>
    <property type="molecule type" value="Genomic_DNA"/>
</dbReference>
<dbReference type="Proteomes" id="UP000694308">
    <property type="component" value="Unassembled WGS sequence"/>
</dbReference>
<keyword evidence="3" id="KW-1185">Reference proteome</keyword>
<name>A0A949U4X7_9CLOT</name>
<accession>A0A949U4X7</accession>
<evidence type="ECO:0000256" key="1">
    <source>
        <dbReference type="SAM" id="MobiDB-lite"/>
    </source>
</evidence>
<organism evidence="2 3">
    <name type="scientific">Clostridium thailandense</name>
    <dbReference type="NCBI Taxonomy" id="2794346"/>
    <lineage>
        <taxon>Bacteria</taxon>
        <taxon>Bacillati</taxon>
        <taxon>Bacillota</taxon>
        <taxon>Clostridia</taxon>
        <taxon>Eubacteriales</taxon>
        <taxon>Clostridiaceae</taxon>
        <taxon>Clostridium</taxon>
    </lineage>
</organism>